<dbReference type="Proteomes" id="UP000319792">
    <property type="component" value="Unassembled WGS sequence"/>
</dbReference>
<gene>
    <name evidence="2" type="ORF">FK268_03830</name>
</gene>
<evidence type="ECO:0000313" key="3">
    <source>
        <dbReference type="Proteomes" id="UP000319792"/>
    </source>
</evidence>
<dbReference type="OrthoDB" id="572496at2"/>
<sequence length="134" mass="14859">MSFRLVAEPPTVDDYRRLRAESGLSPKTEAQAEGALANSWRWCHVVVDDQVVAMGRALGDEGWYFHIADMATLPAFQGRGIGRAVLEWLIAEIRASAPADPYITLMADEAGRPLYRKLGFVETAPRSLGMWLPN</sequence>
<dbReference type="Gene3D" id="3.40.630.30">
    <property type="match status" value="1"/>
</dbReference>
<proteinExistence type="predicted"/>
<keyword evidence="3" id="KW-1185">Reference proteome</keyword>
<dbReference type="PROSITE" id="PS51186">
    <property type="entry name" value="GNAT"/>
    <property type="match status" value="1"/>
</dbReference>
<accession>A0A5C5RU92</accession>
<dbReference type="PANTHER" id="PTHR43233:SF1">
    <property type="entry name" value="FAMILY N-ACETYLTRANSFERASE, PUTATIVE (AFU_ORTHOLOGUE AFUA_6G03350)-RELATED"/>
    <property type="match status" value="1"/>
</dbReference>
<evidence type="ECO:0000259" key="1">
    <source>
        <dbReference type="PROSITE" id="PS51186"/>
    </source>
</evidence>
<dbReference type="CDD" id="cd04301">
    <property type="entry name" value="NAT_SF"/>
    <property type="match status" value="1"/>
</dbReference>
<dbReference type="Pfam" id="PF13508">
    <property type="entry name" value="Acetyltransf_7"/>
    <property type="match status" value="1"/>
</dbReference>
<reference evidence="2 3" key="2">
    <citation type="submission" date="2019-08" db="EMBL/GenBank/DDBJ databases">
        <title>Tsukamurella conjunctivitidis sp. nov., Tsukamurella assacharolytica sp. nov. and Tsukamurella sputae sp. nov. isolated from patients with conjunctivitis, bacteraemia (lymphoma) and respiratory infection (sputum) in Hong Kong.</title>
        <authorList>
            <person name="Fok K.M.N."/>
            <person name="Fong J.Y.H."/>
        </authorList>
    </citation>
    <scope>NUCLEOTIDE SEQUENCE [LARGE SCALE GENOMIC DNA]</scope>
    <source>
        <strain evidence="2 3">HKU70</strain>
    </source>
</reference>
<organism evidence="2 3">
    <name type="scientific">Tsukamurella sputi</name>
    <dbReference type="NCBI Taxonomy" id="2591848"/>
    <lineage>
        <taxon>Bacteria</taxon>
        <taxon>Bacillati</taxon>
        <taxon>Actinomycetota</taxon>
        <taxon>Actinomycetes</taxon>
        <taxon>Mycobacteriales</taxon>
        <taxon>Tsukamurellaceae</taxon>
        <taxon>Tsukamurella</taxon>
    </lineage>
</organism>
<dbReference type="EMBL" id="VIGV01000001">
    <property type="protein sequence ID" value="TWS26374.1"/>
    <property type="molecule type" value="Genomic_DNA"/>
</dbReference>
<dbReference type="InterPro" id="IPR016181">
    <property type="entry name" value="Acyl_CoA_acyltransferase"/>
</dbReference>
<comment type="caution">
    <text evidence="2">The sequence shown here is derived from an EMBL/GenBank/DDBJ whole genome shotgun (WGS) entry which is preliminary data.</text>
</comment>
<feature type="domain" description="N-acetyltransferase" evidence="1">
    <location>
        <begin position="1"/>
        <end position="134"/>
    </location>
</feature>
<dbReference type="SUPFAM" id="SSF55729">
    <property type="entry name" value="Acyl-CoA N-acyltransferases (Nat)"/>
    <property type="match status" value="1"/>
</dbReference>
<name>A0A5C5RU92_9ACTN</name>
<dbReference type="InterPro" id="IPR053144">
    <property type="entry name" value="Acetyltransferase_Butenolide"/>
</dbReference>
<reference evidence="2 3" key="1">
    <citation type="submission" date="2019-06" db="EMBL/GenBank/DDBJ databases">
        <authorList>
            <person name="Teng J.L.L."/>
            <person name="Lee H.H."/>
            <person name="Lau S.K.P."/>
            <person name="Woo P.C.Y."/>
        </authorList>
    </citation>
    <scope>NUCLEOTIDE SEQUENCE [LARGE SCALE GENOMIC DNA]</scope>
    <source>
        <strain evidence="2 3">HKU70</strain>
    </source>
</reference>
<evidence type="ECO:0000313" key="2">
    <source>
        <dbReference type="EMBL" id="TWS26374.1"/>
    </source>
</evidence>
<protein>
    <submittedName>
        <fullName evidence="2">GNAT family N-acetyltransferase</fullName>
    </submittedName>
</protein>
<dbReference type="AlphaFoldDB" id="A0A5C5RU92"/>
<dbReference type="PANTHER" id="PTHR43233">
    <property type="entry name" value="FAMILY N-ACETYLTRANSFERASE, PUTATIVE (AFU_ORTHOLOGUE AFUA_6G03350)-RELATED"/>
    <property type="match status" value="1"/>
</dbReference>
<dbReference type="GO" id="GO:0016747">
    <property type="term" value="F:acyltransferase activity, transferring groups other than amino-acyl groups"/>
    <property type="evidence" value="ECO:0007669"/>
    <property type="project" value="InterPro"/>
</dbReference>
<dbReference type="RefSeq" id="WP_146431244.1">
    <property type="nucleotide sequence ID" value="NZ_VIGV01000001.1"/>
</dbReference>
<keyword evidence="2" id="KW-0808">Transferase</keyword>
<dbReference type="InterPro" id="IPR000182">
    <property type="entry name" value="GNAT_dom"/>
</dbReference>